<feature type="transmembrane region" description="Helical" evidence="1">
    <location>
        <begin position="95"/>
        <end position="118"/>
    </location>
</feature>
<keyword evidence="1" id="KW-0472">Membrane</keyword>
<reference evidence="3" key="1">
    <citation type="journal article" date="2023" name="Commun. Biol.">
        <title>Genome analysis of Parmales, the sister group of diatoms, reveals the evolutionary specialization of diatoms from phago-mixotrophs to photoautotrophs.</title>
        <authorList>
            <person name="Ban H."/>
            <person name="Sato S."/>
            <person name="Yoshikawa S."/>
            <person name="Yamada K."/>
            <person name="Nakamura Y."/>
            <person name="Ichinomiya M."/>
            <person name="Sato N."/>
            <person name="Blanc-Mathieu R."/>
            <person name="Endo H."/>
            <person name="Kuwata A."/>
            <person name="Ogata H."/>
        </authorList>
    </citation>
    <scope>NUCLEOTIDE SEQUENCE [LARGE SCALE GENOMIC DNA]</scope>
    <source>
        <strain evidence="3">NIES 3700</strain>
    </source>
</reference>
<feature type="transmembrane region" description="Helical" evidence="1">
    <location>
        <begin position="153"/>
        <end position="180"/>
    </location>
</feature>
<keyword evidence="1" id="KW-1133">Transmembrane helix</keyword>
<dbReference type="OrthoDB" id="10678556at2759"/>
<name>A0A9W7KUX3_9STRA</name>
<feature type="transmembrane region" description="Helical" evidence="1">
    <location>
        <begin position="350"/>
        <end position="369"/>
    </location>
</feature>
<feature type="transmembrane region" description="Helical" evidence="1">
    <location>
        <begin position="385"/>
        <end position="403"/>
    </location>
</feature>
<dbReference type="EMBL" id="BRXW01000173">
    <property type="protein sequence ID" value="GMI12216.1"/>
    <property type="molecule type" value="Genomic_DNA"/>
</dbReference>
<comment type="caution">
    <text evidence="2">The sequence shown here is derived from an EMBL/GenBank/DDBJ whole genome shotgun (WGS) entry which is preliminary data.</text>
</comment>
<dbReference type="PANTHER" id="PTHR47380">
    <property type="entry name" value="OS02G0533000 PROTEIN"/>
    <property type="match status" value="1"/>
</dbReference>
<evidence type="ECO:0000313" key="3">
    <source>
        <dbReference type="Proteomes" id="UP001165122"/>
    </source>
</evidence>
<organism evidence="2 3">
    <name type="scientific">Triparma laevis f. longispina</name>
    <dbReference type="NCBI Taxonomy" id="1714387"/>
    <lineage>
        <taxon>Eukaryota</taxon>
        <taxon>Sar</taxon>
        <taxon>Stramenopiles</taxon>
        <taxon>Ochrophyta</taxon>
        <taxon>Bolidophyceae</taxon>
        <taxon>Parmales</taxon>
        <taxon>Triparmaceae</taxon>
        <taxon>Triparma</taxon>
    </lineage>
</organism>
<accession>A0A9W7KUX3</accession>
<keyword evidence="3" id="KW-1185">Reference proteome</keyword>
<feature type="transmembrane region" description="Helical" evidence="1">
    <location>
        <begin position="130"/>
        <end position="147"/>
    </location>
</feature>
<dbReference type="PANTHER" id="PTHR47380:SF4">
    <property type="entry name" value="OS02G0533000 PROTEIN"/>
    <property type="match status" value="1"/>
</dbReference>
<sequence length="421" mass="47658">MSSGDPLISAIHHHSNVITATQASSYLSISVSEAEEELCGLAGRCNGTFTMSSSNEPTFTFPSNFSNIANLEYRSSALKSTAKDVLKVTLQFLRIFFGLFILLSLLLILLAAIAAIIYSSRHSRRSNISLRPFLRSINNLTFFYYVIGGNNPYLNQLSACSLCCSATLNPWLFLNPFFLLRTFNIRRRTRRTWAVPTFNLGSSETPSSSNHSDEPPPSDSDLPFKIVKTLDTFLFGHTPVHSTKIYRDSVVIKFIQSNNCRVKVKEFLGYGDSNGLGECRKIAYYFKGKPIQDCEDTFVFPDLNDIATTEAEYKAQGFFYIDDEIVYDSVHSSEEYLHEYPVALTDLPKVYFLGCCFLAVINLCGVHSAKLGEFLPNWSMELLKVYSYLFILVPSLRGCWLWFENGRRESRNALRRELISK</sequence>
<evidence type="ECO:0000313" key="2">
    <source>
        <dbReference type="EMBL" id="GMI12216.1"/>
    </source>
</evidence>
<keyword evidence="1" id="KW-0812">Transmembrane</keyword>
<evidence type="ECO:0000256" key="1">
    <source>
        <dbReference type="SAM" id="Phobius"/>
    </source>
</evidence>
<dbReference type="AlphaFoldDB" id="A0A9W7KUX3"/>
<proteinExistence type="predicted"/>
<gene>
    <name evidence="2" type="ORF">TrLO_g9793</name>
</gene>
<dbReference type="InterPro" id="IPR044200">
    <property type="entry name" value="At5g03900-like"/>
</dbReference>
<dbReference type="Proteomes" id="UP001165122">
    <property type="component" value="Unassembled WGS sequence"/>
</dbReference>
<protein>
    <submittedName>
        <fullName evidence="2">Uncharacterized protein</fullName>
    </submittedName>
</protein>